<dbReference type="RefSeq" id="WP_005964394.1">
    <property type="nucleotide sequence ID" value="NZ_CAXOUE010000023.1"/>
</dbReference>
<gene>
    <name evidence="1" type="ORF">A2J07_05775</name>
</gene>
<dbReference type="EMBL" id="LVEA01000042">
    <property type="protein sequence ID" value="KYL03563.1"/>
    <property type="molecule type" value="Genomic_DNA"/>
</dbReference>
<accession>A0A170MW22</accession>
<dbReference type="KEGG" id="fnf:BSQ88_00880"/>
<reference evidence="1 2" key="1">
    <citation type="submission" date="2016-03" db="EMBL/GenBank/DDBJ databases">
        <title>Comparative genomics of human isolates of Fusobacterium necrophorum.</title>
        <authorList>
            <person name="Jensen A."/>
            <person name="Bank S."/>
            <person name="Andersen P.S."/>
            <person name="Kristensen L.H."/>
            <person name="Prag J."/>
        </authorList>
    </citation>
    <scope>NUCLEOTIDE SEQUENCE [LARGE SCALE GENOMIC DNA]</scope>
    <source>
        <strain evidence="1 2">LS_1264</strain>
    </source>
</reference>
<dbReference type="GeneID" id="75074769"/>
<proteinExistence type="predicted"/>
<protein>
    <submittedName>
        <fullName evidence="1">Uncharacterized protein</fullName>
    </submittedName>
</protein>
<name>A0A170MW22_9FUSO</name>
<comment type="caution">
    <text evidence="1">The sequence shown here is derived from an EMBL/GenBank/DDBJ whole genome shotgun (WGS) entry which is preliminary data.</text>
</comment>
<dbReference type="eggNOG" id="ENOG5033VGP">
    <property type="taxonomic scope" value="Bacteria"/>
</dbReference>
<dbReference type="Proteomes" id="UP000075816">
    <property type="component" value="Unassembled WGS sequence"/>
</dbReference>
<organism evidence="1 2">
    <name type="scientific">Fusobacterium necrophorum subsp. funduliforme</name>
    <dbReference type="NCBI Taxonomy" id="143387"/>
    <lineage>
        <taxon>Bacteria</taxon>
        <taxon>Fusobacteriati</taxon>
        <taxon>Fusobacteriota</taxon>
        <taxon>Fusobacteriia</taxon>
        <taxon>Fusobacteriales</taxon>
        <taxon>Fusobacteriaceae</taxon>
        <taxon>Fusobacterium</taxon>
    </lineage>
</organism>
<sequence>MMKKMKSLFFLFLILSWKAAAFSSETEVKKYYDIPKIQKNFPTSHVRRQNAPYDAVTIENTFQGYTIILAHFNTPMQAKSFFYQTMQDAAKQNLTMFFSEKGYTTLLDFHHGIVYGILAEEENCISVRFTSIEAISEILPIVDKNLDTWKTI</sequence>
<dbReference type="AlphaFoldDB" id="A0A170MW22"/>
<evidence type="ECO:0000313" key="2">
    <source>
        <dbReference type="Proteomes" id="UP000075816"/>
    </source>
</evidence>
<evidence type="ECO:0000313" key="1">
    <source>
        <dbReference type="EMBL" id="KYL03563.1"/>
    </source>
</evidence>